<dbReference type="HAMAP" id="MF_00165">
    <property type="entry name" value="Thymidylate_kinase"/>
    <property type="match status" value="1"/>
</dbReference>
<dbReference type="PANTHER" id="PTHR23513">
    <property type="entry name" value="INTEGRAL MEMBRANE EFFLUX PROTEIN-RELATED"/>
    <property type="match status" value="1"/>
</dbReference>
<feature type="transmembrane region" description="Helical" evidence="7">
    <location>
        <begin position="114"/>
        <end position="132"/>
    </location>
</feature>
<evidence type="ECO:0000313" key="10">
    <source>
        <dbReference type="Proteomes" id="UP001501116"/>
    </source>
</evidence>
<keyword evidence="6" id="KW-0545">Nucleotide biosynthesis</keyword>
<feature type="transmembrane region" description="Helical" evidence="7">
    <location>
        <begin position="91"/>
        <end position="108"/>
    </location>
</feature>
<proteinExistence type="inferred from homology"/>
<dbReference type="Gene3D" id="3.40.50.300">
    <property type="entry name" value="P-loop containing nucleotide triphosphate hydrolases"/>
    <property type="match status" value="1"/>
</dbReference>
<evidence type="ECO:0000256" key="3">
    <source>
        <dbReference type="ARBA" id="ARBA00022692"/>
    </source>
</evidence>
<keyword evidence="5 7" id="KW-0472">Membrane</keyword>
<dbReference type="Gene3D" id="1.20.1250.20">
    <property type="entry name" value="MFS general substrate transporter like domains"/>
    <property type="match status" value="1"/>
</dbReference>
<evidence type="ECO:0000256" key="7">
    <source>
        <dbReference type="SAM" id="Phobius"/>
    </source>
</evidence>
<dbReference type="EC" id="2.7.4.9" evidence="6"/>
<gene>
    <name evidence="6" type="primary">tmk</name>
    <name evidence="9" type="ORF">GCM10009754_34770</name>
</gene>
<dbReference type="Proteomes" id="UP001501116">
    <property type="component" value="Unassembled WGS sequence"/>
</dbReference>
<feature type="transmembrane region" description="Helical" evidence="7">
    <location>
        <begin position="389"/>
        <end position="409"/>
    </location>
</feature>
<evidence type="ECO:0000256" key="4">
    <source>
        <dbReference type="ARBA" id="ARBA00022989"/>
    </source>
</evidence>
<dbReference type="EMBL" id="BAAANN010000012">
    <property type="protein sequence ID" value="GAA1961035.1"/>
    <property type="molecule type" value="Genomic_DNA"/>
</dbReference>
<evidence type="ECO:0000313" key="9">
    <source>
        <dbReference type="EMBL" id="GAA1961035.1"/>
    </source>
</evidence>
<dbReference type="RefSeq" id="WP_344419135.1">
    <property type="nucleotide sequence ID" value="NZ_BAAANN010000012.1"/>
</dbReference>
<comment type="subcellular location">
    <subcellularLocation>
        <location evidence="1">Cell membrane</location>
        <topology evidence="1">Multi-pass membrane protein</topology>
    </subcellularLocation>
</comment>
<organism evidence="9 10">
    <name type="scientific">Amycolatopsis minnesotensis</name>
    <dbReference type="NCBI Taxonomy" id="337894"/>
    <lineage>
        <taxon>Bacteria</taxon>
        <taxon>Bacillati</taxon>
        <taxon>Actinomycetota</taxon>
        <taxon>Actinomycetes</taxon>
        <taxon>Pseudonocardiales</taxon>
        <taxon>Pseudonocardiaceae</taxon>
        <taxon>Amycolatopsis</taxon>
    </lineage>
</organism>
<comment type="caution">
    <text evidence="6">Lacks conserved residue(s) required for the propagation of feature annotation.</text>
</comment>
<dbReference type="Pfam" id="PF07690">
    <property type="entry name" value="MFS_1"/>
    <property type="match status" value="1"/>
</dbReference>
<keyword evidence="4 7" id="KW-1133">Transmembrane helix</keyword>
<protein>
    <recommendedName>
        <fullName evidence="6">Thymidylate kinase</fullName>
        <ecNumber evidence="6">2.7.4.9</ecNumber>
    </recommendedName>
    <alternativeName>
        <fullName evidence="6">dTMP kinase</fullName>
    </alternativeName>
</protein>
<accession>A0ABN2QZU3</accession>
<evidence type="ECO:0000256" key="2">
    <source>
        <dbReference type="ARBA" id="ARBA00022475"/>
    </source>
</evidence>
<keyword evidence="10" id="KW-1185">Reference proteome</keyword>
<feature type="transmembrane region" description="Helical" evidence="7">
    <location>
        <begin position="25"/>
        <end position="51"/>
    </location>
</feature>
<keyword evidence="6" id="KW-0547">Nucleotide-binding</keyword>
<feature type="transmembrane region" description="Helical" evidence="7">
    <location>
        <begin position="421"/>
        <end position="440"/>
    </location>
</feature>
<comment type="catalytic activity">
    <reaction evidence="6">
        <text>dTMP + ATP = dTDP + ADP</text>
        <dbReference type="Rhea" id="RHEA:13517"/>
        <dbReference type="ChEBI" id="CHEBI:30616"/>
        <dbReference type="ChEBI" id="CHEBI:58369"/>
        <dbReference type="ChEBI" id="CHEBI:63528"/>
        <dbReference type="ChEBI" id="CHEBI:456216"/>
        <dbReference type="EC" id="2.7.4.9"/>
    </reaction>
</comment>
<keyword evidence="3 7" id="KW-0812">Transmembrane</keyword>
<evidence type="ECO:0000256" key="5">
    <source>
        <dbReference type="ARBA" id="ARBA00023136"/>
    </source>
</evidence>
<dbReference type="InterPro" id="IPR036259">
    <property type="entry name" value="MFS_trans_sf"/>
</dbReference>
<dbReference type="InterPro" id="IPR027417">
    <property type="entry name" value="P-loop_NTPase"/>
</dbReference>
<dbReference type="InterPro" id="IPR039430">
    <property type="entry name" value="Thymidylate_kin-like_dom"/>
</dbReference>
<comment type="caution">
    <text evidence="9">The sequence shown here is derived from an EMBL/GenBank/DDBJ whole genome shotgun (WGS) entry which is preliminary data.</text>
</comment>
<dbReference type="Pfam" id="PF02223">
    <property type="entry name" value="Thymidylate_kin"/>
    <property type="match status" value="1"/>
</dbReference>
<dbReference type="CDD" id="cd06173">
    <property type="entry name" value="MFS_MefA_like"/>
    <property type="match status" value="1"/>
</dbReference>
<keyword evidence="6" id="KW-0808">Transferase</keyword>
<sequence length="670" mass="69764">MSGEAEATTIHRARRVLALRPFRRLWLVTGVCSSADWLTVLSLAGLASAIAPGSTGLNFAFSGVLFANLLPGLLFAPIGGLLADRFDRRKVMAAADLVRCALLVSIVLMDTYWWIFVGTFLTQVATIMWIPCKDAALPNLLRRPDQIESAAQLGLVMTYGFSVAVGGGLFVAVSGAGTALHLPHDLFGANGLLKLAVLIAAALYLTSAVTIATRLPELSLRGAPSSGAASGSDEEKQGVLAMLRDSVRYIRGTPLVRGLLIGMMGAFAAGGAVVGAAQPYALSLLGGQATFGLLLIALFAGLVTGMIGAPKLARRLPHERLFGVAIVVAGIALLGVALSPMLAFSLVVVAIVGACAGAAFLTGITIIGSRVDDGMRGRINAVYQSMLKVVVGCSIAVTPLLVTLVSSWKMTVWGDPIQIDGTRPVILGAGVLAIAVGAVAHRQMGAATRREPILRAIRDAMSWRAKRVTGMLITVEGTTAASTGAQARRLADWLGTGERDVLLASDPVLDDDRLTALTSLASLSGPRARALAAAAVRADIVDRSVQPALDAGSIVVMERFADSPIAHLCVATGLDADEVDGLAFWAAGTLRPDLVVLLDTAPESASSGDAQWQVREVLREMATTSPARYLVVSGDGGEDEVAERVRFAVWAALTGRFSVPTPAYDPALPA</sequence>
<dbReference type="SUPFAM" id="SSF52540">
    <property type="entry name" value="P-loop containing nucleoside triphosphate hydrolases"/>
    <property type="match status" value="1"/>
</dbReference>
<dbReference type="GO" id="GO:0016301">
    <property type="term" value="F:kinase activity"/>
    <property type="evidence" value="ECO:0007669"/>
    <property type="project" value="UniProtKB-KW"/>
</dbReference>
<comment type="similarity">
    <text evidence="6">Belongs to the thymidylate kinase family.</text>
</comment>
<feature type="transmembrane region" description="Helical" evidence="7">
    <location>
        <begin position="344"/>
        <end position="368"/>
    </location>
</feature>
<keyword evidence="2" id="KW-1003">Cell membrane</keyword>
<dbReference type="SUPFAM" id="SSF103473">
    <property type="entry name" value="MFS general substrate transporter"/>
    <property type="match status" value="1"/>
</dbReference>
<dbReference type="PANTHER" id="PTHR23513:SF6">
    <property type="entry name" value="MAJOR FACILITATOR SUPERFAMILY ASSOCIATED DOMAIN-CONTAINING PROTEIN"/>
    <property type="match status" value="1"/>
</dbReference>
<feature type="transmembrane region" description="Helical" evidence="7">
    <location>
        <begin position="192"/>
        <end position="212"/>
    </location>
</feature>
<evidence type="ECO:0000256" key="1">
    <source>
        <dbReference type="ARBA" id="ARBA00004651"/>
    </source>
</evidence>
<reference evidence="9 10" key="1">
    <citation type="journal article" date="2019" name="Int. J. Syst. Evol. Microbiol.">
        <title>The Global Catalogue of Microorganisms (GCM) 10K type strain sequencing project: providing services to taxonomists for standard genome sequencing and annotation.</title>
        <authorList>
            <consortium name="The Broad Institute Genomics Platform"/>
            <consortium name="The Broad Institute Genome Sequencing Center for Infectious Disease"/>
            <person name="Wu L."/>
            <person name="Ma J."/>
        </authorList>
    </citation>
    <scope>NUCLEOTIDE SEQUENCE [LARGE SCALE GENOMIC DNA]</scope>
    <source>
        <strain evidence="9 10">JCM 14545</strain>
    </source>
</reference>
<evidence type="ECO:0000259" key="8">
    <source>
        <dbReference type="Pfam" id="PF02223"/>
    </source>
</evidence>
<keyword evidence="6" id="KW-0067">ATP-binding</keyword>
<keyword evidence="6 9" id="KW-0418">Kinase</keyword>
<feature type="domain" description="Thymidylate kinase-like" evidence="8">
    <location>
        <begin position="528"/>
        <end position="605"/>
    </location>
</feature>
<feature type="transmembrane region" description="Helical" evidence="7">
    <location>
        <begin position="153"/>
        <end position="180"/>
    </location>
</feature>
<comment type="function">
    <text evidence="6">Phosphorylation of dTMP to form dTDP in both de novo and salvage pathways of dTTP synthesis.</text>
</comment>
<dbReference type="InterPro" id="IPR018094">
    <property type="entry name" value="Thymidylate_kinase"/>
</dbReference>
<feature type="transmembrane region" description="Helical" evidence="7">
    <location>
        <begin position="321"/>
        <end position="338"/>
    </location>
</feature>
<evidence type="ECO:0000256" key="6">
    <source>
        <dbReference type="HAMAP-Rule" id="MF_00165"/>
    </source>
</evidence>
<feature type="transmembrane region" description="Helical" evidence="7">
    <location>
        <begin position="57"/>
        <end position="79"/>
    </location>
</feature>
<dbReference type="InterPro" id="IPR011701">
    <property type="entry name" value="MFS"/>
</dbReference>
<feature type="transmembrane region" description="Helical" evidence="7">
    <location>
        <begin position="258"/>
        <end position="277"/>
    </location>
</feature>
<feature type="transmembrane region" description="Helical" evidence="7">
    <location>
        <begin position="289"/>
        <end position="309"/>
    </location>
</feature>
<name>A0ABN2QZU3_9PSEU</name>